<dbReference type="Gene3D" id="3.90.1150.10">
    <property type="entry name" value="Aspartate Aminotransferase, domain 1"/>
    <property type="match status" value="1"/>
</dbReference>
<proteinExistence type="predicted"/>
<keyword evidence="2" id="KW-0663">Pyridoxal phosphate</keyword>
<name>A0A7S8CAK8_9BACI</name>
<sequence>MKDTTSVYEQIANQIIGREAEFVSPYGKKKILYADWTASGRLYEPIEERISYLFGAYMGNTHTETSITGTIMTEAYKEARQIIKSHVGAADKDVLLFTGTGMTGAICKLQRILGLCIHEKYQSFVPLSENDRPIVFITHMEHHSNHTSWLETICEVVVIPATKNGDVCLTSLEQSLEKYQNRKVKIGSFTACSNVTGIQTNYHDLARLMHQYGGVCFVDFSASAPYVPITMHPAVEEEKLDAIFFSPHKFLGGPGASGVVVFSSDLYKNTTPDQPGGGTVEWTNPWGEKSYVKDIEAREDGGTPGILQAIRAALAVKLKEQMDPTFIKRREEELVHLLFHHLKQIDSLVILESTRKDRLPIVSVFTPNCHYNLLVKLLNDVFGVQVRGGCACAGTYGHYLFSISKEMSHYITSEIDHGNKRPKPGWVRISLHPTMTNEEVKYISNAIKYILYHLEDLENDYLYCNKTNEYIHRNEEKINTKSWFELTTM</sequence>
<evidence type="ECO:0000256" key="2">
    <source>
        <dbReference type="ARBA" id="ARBA00022898"/>
    </source>
</evidence>
<evidence type="ECO:0000313" key="4">
    <source>
        <dbReference type="EMBL" id="QPC46428.1"/>
    </source>
</evidence>
<evidence type="ECO:0000259" key="3">
    <source>
        <dbReference type="Pfam" id="PF00266"/>
    </source>
</evidence>
<protein>
    <submittedName>
        <fullName evidence="4">Aminotransferase class V-fold PLP-dependent enzyme</fullName>
    </submittedName>
</protein>
<dbReference type="InterPro" id="IPR015421">
    <property type="entry name" value="PyrdxlP-dep_Trfase_major"/>
</dbReference>
<accession>A0A7S8CAK8</accession>
<dbReference type="Pfam" id="PF00266">
    <property type="entry name" value="Aminotran_5"/>
    <property type="match status" value="1"/>
</dbReference>
<dbReference type="EMBL" id="CP049742">
    <property type="protein sequence ID" value="QPC46428.1"/>
    <property type="molecule type" value="Genomic_DNA"/>
</dbReference>
<dbReference type="AlphaFoldDB" id="A0A7S8CAK8"/>
<keyword evidence="5" id="KW-1185">Reference proteome</keyword>
<dbReference type="GO" id="GO:0008483">
    <property type="term" value="F:transaminase activity"/>
    <property type="evidence" value="ECO:0007669"/>
    <property type="project" value="UniProtKB-KW"/>
</dbReference>
<dbReference type="PANTHER" id="PTHR43586">
    <property type="entry name" value="CYSTEINE DESULFURASE"/>
    <property type="match status" value="1"/>
</dbReference>
<dbReference type="InterPro" id="IPR015422">
    <property type="entry name" value="PyrdxlP-dep_Trfase_small"/>
</dbReference>
<dbReference type="RefSeq" id="WP_239673950.1">
    <property type="nucleotide sequence ID" value="NZ_CP049742.1"/>
</dbReference>
<gene>
    <name evidence="4" type="ORF">G8O30_05335</name>
</gene>
<keyword evidence="4" id="KW-0032">Aminotransferase</keyword>
<dbReference type="InterPro" id="IPR015424">
    <property type="entry name" value="PyrdxlP-dep_Trfase"/>
</dbReference>
<feature type="domain" description="Aminotransferase class V" evidence="3">
    <location>
        <begin position="33"/>
        <end position="442"/>
    </location>
</feature>
<organism evidence="4 5">
    <name type="scientific">Mangrovibacillus cuniculi</name>
    <dbReference type="NCBI Taxonomy" id="2593652"/>
    <lineage>
        <taxon>Bacteria</taxon>
        <taxon>Bacillati</taxon>
        <taxon>Bacillota</taxon>
        <taxon>Bacilli</taxon>
        <taxon>Bacillales</taxon>
        <taxon>Bacillaceae</taxon>
        <taxon>Mangrovibacillus</taxon>
    </lineage>
</organism>
<evidence type="ECO:0000313" key="5">
    <source>
        <dbReference type="Proteomes" id="UP000593626"/>
    </source>
</evidence>
<dbReference type="KEGG" id="mcui:G8O30_05335"/>
<dbReference type="InterPro" id="IPR000192">
    <property type="entry name" value="Aminotrans_V_dom"/>
</dbReference>
<dbReference type="SUPFAM" id="SSF53383">
    <property type="entry name" value="PLP-dependent transferases"/>
    <property type="match status" value="1"/>
</dbReference>
<evidence type="ECO:0000256" key="1">
    <source>
        <dbReference type="ARBA" id="ARBA00001933"/>
    </source>
</evidence>
<comment type="cofactor">
    <cofactor evidence="1">
        <name>pyridoxal 5'-phosphate</name>
        <dbReference type="ChEBI" id="CHEBI:597326"/>
    </cofactor>
</comment>
<keyword evidence="4" id="KW-0808">Transferase</keyword>
<reference evidence="4 5" key="1">
    <citation type="submission" date="2019-07" db="EMBL/GenBank/DDBJ databases">
        <title>Genome sequence of 2 isolates from Red Sea Mangroves.</title>
        <authorList>
            <person name="Sefrji F."/>
            <person name="Michoud G."/>
            <person name="Merlino G."/>
            <person name="Daffonchio D."/>
        </authorList>
    </citation>
    <scope>NUCLEOTIDE SEQUENCE [LARGE SCALE GENOMIC DNA]</scope>
    <source>
        <strain evidence="4 5">R1DC41</strain>
    </source>
</reference>
<dbReference type="Proteomes" id="UP000593626">
    <property type="component" value="Chromosome"/>
</dbReference>
<dbReference type="PANTHER" id="PTHR43586:SF8">
    <property type="entry name" value="CYSTEINE DESULFURASE 1, CHLOROPLASTIC"/>
    <property type="match status" value="1"/>
</dbReference>
<dbReference type="Gene3D" id="3.40.640.10">
    <property type="entry name" value="Type I PLP-dependent aspartate aminotransferase-like (Major domain)"/>
    <property type="match status" value="1"/>
</dbReference>